<dbReference type="PANTHER" id="PTHR33154">
    <property type="entry name" value="TRANSCRIPTIONAL REGULATOR, ARSR FAMILY"/>
    <property type="match status" value="1"/>
</dbReference>
<keyword evidence="1" id="KW-0805">Transcription regulation</keyword>
<dbReference type="SMART" id="SM00418">
    <property type="entry name" value="HTH_ARSR"/>
    <property type="match status" value="1"/>
</dbReference>
<gene>
    <name evidence="5" type="primary">arsR1_1</name>
    <name evidence="5" type="ORF">PDESU_05197</name>
</gene>
<protein>
    <submittedName>
        <fullName evidence="5">Arsenic resistance transcriptional regulator ArsR1</fullName>
    </submittedName>
</protein>
<dbReference type="PRINTS" id="PR00778">
    <property type="entry name" value="HTHARSR"/>
</dbReference>
<sequence length="307" mass="33823">MSDILDIFKALADEGRLRILRSVDQAELSVAELVQALEMPQSTVSRHLKPMREAGLVAARRDGTSVYYNRGELFRDAAFARILNDRLQEISVANRDAAAVERVLDLRRKKSREFFDEIAGRYGSLTEPGGGWQALAAGLAAGFSGQTVADLGCGEGALALLLARFAKKVVAFDQSEKMLKLVSEKAGAGNLSERLELRVGILEELEFNEPEFDAIFLSQALHHTSNPEQVISAASRGLKRGGQLVILDLVRHEHEWTREEWADQWLGFDPIEIREWLGHAGLEPSVIDSLPGSTPDLSVLIVVGKKQ</sequence>
<dbReference type="PANTHER" id="PTHR33154:SF18">
    <property type="entry name" value="ARSENICAL RESISTANCE OPERON REPRESSOR"/>
    <property type="match status" value="1"/>
</dbReference>
<evidence type="ECO:0000313" key="5">
    <source>
        <dbReference type="EMBL" id="VGO16606.1"/>
    </source>
</evidence>
<dbReference type="EMBL" id="CAAHFG010000003">
    <property type="protein sequence ID" value="VGO16606.1"/>
    <property type="molecule type" value="Genomic_DNA"/>
</dbReference>
<dbReference type="Proteomes" id="UP000366872">
    <property type="component" value="Unassembled WGS sequence"/>
</dbReference>
<dbReference type="InterPro" id="IPR001845">
    <property type="entry name" value="HTH_ArsR_DNA-bd_dom"/>
</dbReference>
<evidence type="ECO:0000313" key="6">
    <source>
        <dbReference type="Proteomes" id="UP000366872"/>
    </source>
</evidence>
<proteinExistence type="predicted"/>
<dbReference type="InterPro" id="IPR036388">
    <property type="entry name" value="WH-like_DNA-bd_sf"/>
</dbReference>
<dbReference type="GO" id="GO:0003700">
    <property type="term" value="F:DNA-binding transcription factor activity"/>
    <property type="evidence" value="ECO:0007669"/>
    <property type="project" value="InterPro"/>
</dbReference>
<dbReference type="Gene3D" id="1.10.10.10">
    <property type="entry name" value="Winged helix-like DNA-binding domain superfamily/Winged helix DNA-binding domain"/>
    <property type="match status" value="1"/>
</dbReference>
<dbReference type="Gene3D" id="3.40.50.150">
    <property type="entry name" value="Vaccinia Virus protein VP39"/>
    <property type="match status" value="1"/>
</dbReference>
<dbReference type="CDD" id="cd02440">
    <property type="entry name" value="AdoMet_MTases"/>
    <property type="match status" value="1"/>
</dbReference>
<dbReference type="Pfam" id="PF08241">
    <property type="entry name" value="Methyltransf_11"/>
    <property type="match status" value="1"/>
</dbReference>
<dbReference type="GO" id="GO:0008757">
    <property type="term" value="F:S-adenosylmethionine-dependent methyltransferase activity"/>
    <property type="evidence" value="ECO:0007669"/>
    <property type="project" value="InterPro"/>
</dbReference>
<dbReference type="InterPro" id="IPR036390">
    <property type="entry name" value="WH_DNA-bd_sf"/>
</dbReference>
<evidence type="ECO:0000256" key="2">
    <source>
        <dbReference type="ARBA" id="ARBA00023125"/>
    </source>
</evidence>
<evidence type="ECO:0000256" key="1">
    <source>
        <dbReference type="ARBA" id="ARBA00023015"/>
    </source>
</evidence>
<dbReference type="PROSITE" id="PS50987">
    <property type="entry name" value="HTH_ARSR_2"/>
    <property type="match status" value="1"/>
</dbReference>
<keyword evidence="2" id="KW-0238">DNA-binding</keyword>
<feature type="domain" description="HTH arsR-type" evidence="4">
    <location>
        <begin position="1"/>
        <end position="90"/>
    </location>
</feature>
<organism evidence="5 6">
    <name type="scientific">Pontiella desulfatans</name>
    <dbReference type="NCBI Taxonomy" id="2750659"/>
    <lineage>
        <taxon>Bacteria</taxon>
        <taxon>Pseudomonadati</taxon>
        <taxon>Kiritimatiellota</taxon>
        <taxon>Kiritimatiellia</taxon>
        <taxon>Kiritimatiellales</taxon>
        <taxon>Pontiellaceae</taxon>
        <taxon>Pontiella</taxon>
    </lineage>
</organism>
<dbReference type="Pfam" id="PF01022">
    <property type="entry name" value="HTH_5"/>
    <property type="match status" value="1"/>
</dbReference>
<dbReference type="SUPFAM" id="SSF53335">
    <property type="entry name" value="S-adenosyl-L-methionine-dependent methyltransferases"/>
    <property type="match status" value="1"/>
</dbReference>
<dbReference type="GO" id="GO:0003677">
    <property type="term" value="F:DNA binding"/>
    <property type="evidence" value="ECO:0007669"/>
    <property type="project" value="UniProtKB-KW"/>
</dbReference>
<dbReference type="NCBIfam" id="NF033788">
    <property type="entry name" value="HTH_metalloreg"/>
    <property type="match status" value="1"/>
</dbReference>
<accession>A0A6C2UBD6</accession>
<dbReference type="SUPFAM" id="SSF46785">
    <property type="entry name" value="Winged helix' DNA-binding domain"/>
    <property type="match status" value="1"/>
</dbReference>
<dbReference type="CDD" id="cd00090">
    <property type="entry name" value="HTH_ARSR"/>
    <property type="match status" value="1"/>
</dbReference>
<dbReference type="RefSeq" id="WP_136082097.1">
    <property type="nucleotide sequence ID" value="NZ_CAAHFG010000003.1"/>
</dbReference>
<dbReference type="InterPro" id="IPR051081">
    <property type="entry name" value="HTH_MetalResp_TranReg"/>
</dbReference>
<name>A0A6C2UBD6_PONDE</name>
<dbReference type="InterPro" id="IPR013216">
    <property type="entry name" value="Methyltransf_11"/>
</dbReference>
<dbReference type="InterPro" id="IPR011991">
    <property type="entry name" value="ArsR-like_HTH"/>
</dbReference>
<keyword evidence="3" id="KW-0804">Transcription</keyword>
<dbReference type="AlphaFoldDB" id="A0A6C2UBD6"/>
<dbReference type="InterPro" id="IPR029063">
    <property type="entry name" value="SAM-dependent_MTases_sf"/>
</dbReference>
<evidence type="ECO:0000256" key="3">
    <source>
        <dbReference type="ARBA" id="ARBA00023163"/>
    </source>
</evidence>
<evidence type="ECO:0000259" key="4">
    <source>
        <dbReference type="PROSITE" id="PS50987"/>
    </source>
</evidence>
<keyword evidence="6" id="KW-1185">Reference proteome</keyword>
<reference evidence="5 6" key="1">
    <citation type="submission" date="2019-04" db="EMBL/GenBank/DDBJ databases">
        <authorList>
            <person name="Van Vliet M D."/>
        </authorList>
    </citation>
    <scope>NUCLEOTIDE SEQUENCE [LARGE SCALE GENOMIC DNA]</scope>
    <source>
        <strain evidence="5 6">F1</strain>
    </source>
</reference>